<dbReference type="AlphaFoldDB" id="B7GE16"/>
<keyword evidence="1" id="KW-0677">Repeat</keyword>
<protein>
    <recommendedName>
        <fullName evidence="5">PROP1-like PPR domain-containing protein</fullName>
    </recommendedName>
</protein>
<keyword evidence="4" id="KW-0732">Signal</keyword>
<evidence type="ECO:0000256" key="1">
    <source>
        <dbReference type="ARBA" id="ARBA00022737"/>
    </source>
</evidence>
<evidence type="ECO:0000313" key="6">
    <source>
        <dbReference type="EMBL" id="EEC43172.1"/>
    </source>
</evidence>
<gene>
    <name evidence="6" type="ORF">PHATRDRAFT_50411</name>
</gene>
<evidence type="ECO:0000313" key="7">
    <source>
        <dbReference type="Proteomes" id="UP000000759"/>
    </source>
</evidence>
<dbReference type="PANTHER" id="PTHR47447">
    <property type="entry name" value="OS03G0856100 PROTEIN"/>
    <property type="match status" value="1"/>
</dbReference>
<keyword evidence="7" id="KW-1185">Reference proteome</keyword>
<feature type="repeat" description="PPR" evidence="2">
    <location>
        <begin position="369"/>
        <end position="403"/>
    </location>
</feature>
<dbReference type="GeneID" id="7199219"/>
<dbReference type="STRING" id="556484.B7GE16"/>
<dbReference type="Pfam" id="PF17177">
    <property type="entry name" value="PPR_long"/>
    <property type="match status" value="1"/>
</dbReference>
<dbReference type="PaxDb" id="2850-Phatr50411"/>
<dbReference type="PROSITE" id="PS51375">
    <property type="entry name" value="PPR"/>
    <property type="match status" value="4"/>
</dbReference>
<evidence type="ECO:0000256" key="4">
    <source>
        <dbReference type="SAM" id="SignalP"/>
    </source>
</evidence>
<evidence type="ECO:0000256" key="3">
    <source>
        <dbReference type="SAM" id="MobiDB-lite"/>
    </source>
</evidence>
<dbReference type="RefSeq" id="XP_002185303.1">
    <property type="nucleotide sequence ID" value="XM_002185267.1"/>
</dbReference>
<feature type="repeat" description="PPR" evidence="2">
    <location>
        <begin position="204"/>
        <end position="238"/>
    </location>
</feature>
<reference evidence="7" key="2">
    <citation type="submission" date="2008-08" db="EMBL/GenBank/DDBJ databases">
        <authorList>
            <consortium name="Diatom Consortium"/>
            <person name="Grigoriev I."/>
            <person name="Grimwood J."/>
            <person name="Kuo A."/>
            <person name="Otillar R.P."/>
            <person name="Salamov A."/>
            <person name="Detter J.C."/>
            <person name="Lindquist E."/>
            <person name="Shapiro H."/>
            <person name="Lucas S."/>
            <person name="Glavina del Rio T."/>
            <person name="Pitluck S."/>
            <person name="Rokhsar D."/>
            <person name="Bowler C."/>
        </authorList>
    </citation>
    <scope>GENOME REANNOTATION</scope>
    <source>
        <strain evidence="7">CCAP 1055/1</strain>
    </source>
</reference>
<dbReference type="KEGG" id="pti:PHATRDRAFT_50411"/>
<dbReference type="Proteomes" id="UP000000759">
    <property type="component" value="Chromosome 29"/>
</dbReference>
<feature type="signal peptide" evidence="4">
    <location>
        <begin position="1"/>
        <end position="18"/>
    </location>
</feature>
<feature type="repeat" description="PPR" evidence="2">
    <location>
        <begin position="241"/>
        <end position="275"/>
    </location>
</feature>
<dbReference type="Gene3D" id="1.25.40.10">
    <property type="entry name" value="Tetratricopeptide repeat domain"/>
    <property type="match status" value="3"/>
</dbReference>
<dbReference type="InterPro" id="IPR002885">
    <property type="entry name" value="PPR_rpt"/>
</dbReference>
<reference evidence="6 7" key="1">
    <citation type="journal article" date="2008" name="Nature">
        <title>The Phaeodactylum genome reveals the evolutionary history of diatom genomes.</title>
        <authorList>
            <person name="Bowler C."/>
            <person name="Allen A.E."/>
            <person name="Badger J.H."/>
            <person name="Grimwood J."/>
            <person name="Jabbari K."/>
            <person name="Kuo A."/>
            <person name="Maheswari U."/>
            <person name="Martens C."/>
            <person name="Maumus F."/>
            <person name="Otillar R.P."/>
            <person name="Rayko E."/>
            <person name="Salamov A."/>
            <person name="Vandepoele K."/>
            <person name="Beszteri B."/>
            <person name="Gruber A."/>
            <person name="Heijde M."/>
            <person name="Katinka M."/>
            <person name="Mock T."/>
            <person name="Valentin K."/>
            <person name="Verret F."/>
            <person name="Berges J.A."/>
            <person name="Brownlee C."/>
            <person name="Cadoret J.P."/>
            <person name="Chiovitti A."/>
            <person name="Choi C.J."/>
            <person name="Coesel S."/>
            <person name="De Martino A."/>
            <person name="Detter J.C."/>
            <person name="Durkin C."/>
            <person name="Falciatore A."/>
            <person name="Fournet J."/>
            <person name="Haruta M."/>
            <person name="Huysman M.J."/>
            <person name="Jenkins B.D."/>
            <person name="Jiroutova K."/>
            <person name="Jorgensen R.E."/>
            <person name="Joubert Y."/>
            <person name="Kaplan A."/>
            <person name="Kroger N."/>
            <person name="Kroth P.G."/>
            <person name="La Roche J."/>
            <person name="Lindquist E."/>
            <person name="Lommer M."/>
            <person name="Martin-Jezequel V."/>
            <person name="Lopez P.J."/>
            <person name="Lucas S."/>
            <person name="Mangogna M."/>
            <person name="McGinnis K."/>
            <person name="Medlin L.K."/>
            <person name="Montsant A."/>
            <person name="Oudot-Le Secq M.P."/>
            <person name="Napoli C."/>
            <person name="Obornik M."/>
            <person name="Parker M.S."/>
            <person name="Petit J.L."/>
            <person name="Porcel B.M."/>
            <person name="Poulsen N."/>
            <person name="Robison M."/>
            <person name="Rychlewski L."/>
            <person name="Rynearson T.A."/>
            <person name="Schmutz J."/>
            <person name="Shapiro H."/>
            <person name="Siaut M."/>
            <person name="Stanley M."/>
            <person name="Sussman M.R."/>
            <person name="Taylor A.R."/>
            <person name="Vardi A."/>
            <person name="von Dassow P."/>
            <person name="Vyverman W."/>
            <person name="Willis A."/>
            <person name="Wyrwicz L.S."/>
            <person name="Rokhsar D.S."/>
            <person name="Weissenbach J."/>
            <person name="Armbrust E.V."/>
            <person name="Green B.R."/>
            <person name="Van de Peer Y."/>
            <person name="Grigoriev I.V."/>
        </authorList>
    </citation>
    <scope>NUCLEOTIDE SEQUENCE [LARGE SCALE GENOMIC DNA]</scope>
    <source>
        <strain evidence="6 7">CCAP 1055/1</strain>
    </source>
</reference>
<dbReference type="Pfam" id="PF01535">
    <property type="entry name" value="PPR"/>
    <property type="match status" value="1"/>
</dbReference>
<feature type="compositionally biased region" description="Low complexity" evidence="3">
    <location>
        <begin position="39"/>
        <end position="48"/>
    </location>
</feature>
<dbReference type="OrthoDB" id="44486at2759"/>
<name>B7GE16_PHATC</name>
<feature type="domain" description="PROP1-like PPR" evidence="5">
    <location>
        <begin position="142"/>
        <end position="307"/>
    </location>
</feature>
<accession>B7GE16</accession>
<dbReference type="Pfam" id="PF13041">
    <property type="entry name" value="PPR_2"/>
    <property type="match status" value="1"/>
</dbReference>
<dbReference type="HOGENOM" id="CLU_332746_0_0_1"/>
<dbReference type="NCBIfam" id="TIGR00756">
    <property type="entry name" value="PPR"/>
    <property type="match status" value="3"/>
</dbReference>
<proteinExistence type="predicted"/>
<dbReference type="InParanoid" id="B7GE16"/>
<dbReference type="InterPro" id="IPR011990">
    <property type="entry name" value="TPR-like_helical_dom_sf"/>
</dbReference>
<feature type="repeat" description="PPR" evidence="2">
    <location>
        <begin position="130"/>
        <end position="160"/>
    </location>
</feature>
<feature type="chain" id="PRO_5002855811" description="PROP1-like PPR domain-containing protein" evidence="4">
    <location>
        <begin position="19"/>
        <end position="423"/>
    </location>
</feature>
<evidence type="ECO:0000256" key="2">
    <source>
        <dbReference type="PROSITE-ProRule" id="PRU00708"/>
    </source>
</evidence>
<evidence type="ECO:0000259" key="5">
    <source>
        <dbReference type="Pfam" id="PF17177"/>
    </source>
</evidence>
<dbReference type="EMBL" id="CM000631">
    <property type="protein sequence ID" value="EEC43172.1"/>
    <property type="molecule type" value="Genomic_DNA"/>
</dbReference>
<dbReference type="InterPro" id="IPR033443">
    <property type="entry name" value="PROP1-like_PPR_dom"/>
</dbReference>
<dbReference type="eggNOG" id="KOG4197">
    <property type="taxonomic scope" value="Eukaryota"/>
</dbReference>
<dbReference type="PANTHER" id="PTHR47447:SF28">
    <property type="entry name" value="PENTACOTRIPEPTIDE-REPEAT REGION OF PRORP DOMAIN-CONTAINING PROTEIN"/>
    <property type="match status" value="1"/>
</dbReference>
<sequence>MFPVTASLFLLFFRTSRVVDRPTSVCLHATHPVSDSLVTSTTTTTAPTNGNRSRPSPNAPDTIARTIARLGRQGKTDAALDLWASVDRAHATIRQLNAAVDACARARPARVTHALGLVETARTLAGPVPNVYTFGALMSVLARAGKAEQAVAWLDTMQDKYGVTPNQVVYHAAISACSKADPPRVDMAMDLLERATRTEGLTLTVVGYNAAVSAAARAGDADVAIRLLQRMETEPALPKPDAVTYGTVLSACAKTFRWNELLHYAARMQERGFGLDTLAATSMLHACQELGLAAQALHVLELCKLDVTYQRRTAGWLVAGRKQPLHGPDAVVYRLVITACARGGAWQDALRVLREYIEVQPERATSEDDVAVYTAAMGALAHAGEWKQAFFLLEQMRKRAIVPNESTFVALLAACATAMILRS</sequence>
<organism evidence="6 7">
    <name type="scientific">Phaeodactylum tricornutum (strain CCAP 1055/1)</name>
    <dbReference type="NCBI Taxonomy" id="556484"/>
    <lineage>
        <taxon>Eukaryota</taxon>
        <taxon>Sar</taxon>
        <taxon>Stramenopiles</taxon>
        <taxon>Ochrophyta</taxon>
        <taxon>Bacillariophyta</taxon>
        <taxon>Bacillariophyceae</taxon>
        <taxon>Bacillariophycidae</taxon>
        <taxon>Naviculales</taxon>
        <taxon>Phaeodactylaceae</taxon>
        <taxon>Phaeodactylum</taxon>
    </lineage>
</organism>
<feature type="region of interest" description="Disordered" evidence="3">
    <location>
        <begin position="36"/>
        <end position="61"/>
    </location>
</feature>